<protein>
    <submittedName>
        <fullName evidence="1">Uncharacterized protein</fullName>
    </submittedName>
</protein>
<gene>
    <name evidence="1" type="ORF">B0181_03695</name>
    <name evidence="2" type="ORF">NCTC10293_01854</name>
</gene>
<dbReference type="Proteomes" id="UP000190435">
    <property type="component" value="Unassembled WGS sequence"/>
</dbReference>
<name>A0A1T0A629_9GAMM</name>
<evidence type="ECO:0000313" key="3">
    <source>
        <dbReference type="Proteomes" id="UP000190435"/>
    </source>
</evidence>
<dbReference type="STRING" id="34060.B0181_03695"/>
<proteinExistence type="predicted"/>
<evidence type="ECO:0000313" key="4">
    <source>
        <dbReference type="Proteomes" id="UP000255279"/>
    </source>
</evidence>
<dbReference type="AlphaFoldDB" id="A0A1T0A629"/>
<dbReference type="Proteomes" id="UP000255279">
    <property type="component" value="Unassembled WGS sequence"/>
</dbReference>
<dbReference type="RefSeq" id="WP_078276137.1">
    <property type="nucleotide sequence ID" value="NZ_CAACXO010000055.1"/>
</dbReference>
<evidence type="ECO:0000313" key="1">
    <source>
        <dbReference type="EMBL" id="OOR91048.1"/>
    </source>
</evidence>
<dbReference type="OrthoDB" id="6647197at2"/>
<sequence length="220" mass="26293">MSRAIPHFLKTRNLYFHTKGDFRTHLDNIYQKAKSQGNQAITKDDEADLKDFIQDYCDKSEHLLEKFDLDNCHFIVAMSEYGTKCLFIVDNDSRKKEQISLKNFGAEQTPEQNFRLFCTEIIRDIKLEYRKILAEDSDLRYDEVDLWHEEPSTKELVDEFVQKHELSDILDKVISPNDLGNSKRFLMPDYEYLKQKFLDFYREKMTTNKLQTLLKERKPQ</sequence>
<keyword evidence="3" id="KW-1185">Reference proteome</keyword>
<dbReference type="EMBL" id="UGQE01000004">
    <property type="protein sequence ID" value="STZ14262.1"/>
    <property type="molecule type" value="Genomic_DNA"/>
</dbReference>
<evidence type="ECO:0000313" key="2">
    <source>
        <dbReference type="EMBL" id="STZ14262.1"/>
    </source>
</evidence>
<organism evidence="1 3">
    <name type="scientific">Moraxella caviae</name>
    <dbReference type="NCBI Taxonomy" id="34060"/>
    <lineage>
        <taxon>Bacteria</taxon>
        <taxon>Pseudomonadati</taxon>
        <taxon>Pseudomonadota</taxon>
        <taxon>Gammaproteobacteria</taxon>
        <taxon>Moraxellales</taxon>
        <taxon>Moraxellaceae</taxon>
        <taxon>Moraxella</taxon>
    </lineage>
</organism>
<reference evidence="2 4" key="2">
    <citation type="submission" date="2018-06" db="EMBL/GenBank/DDBJ databases">
        <authorList>
            <consortium name="Pathogen Informatics"/>
            <person name="Doyle S."/>
        </authorList>
    </citation>
    <scope>NUCLEOTIDE SEQUENCE [LARGE SCALE GENOMIC DNA]</scope>
    <source>
        <strain evidence="2 4">NCTC10293</strain>
    </source>
</reference>
<dbReference type="EMBL" id="MUXU01000025">
    <property type="protein sequence ID" value="OOR91048.1"/>
    <property type="molecule type" value="Genomic_DNA"/>
</dbReference>
<reference evidence="1 3" key="1">
    <citation type="submission" date="2017-02" db="EMBL/GenBank/DDBJ databases">
        <title>Draft genome sequence of Moraxella caviae CCUG 355 type strain.</title>
        <authorList>
            <person name="Engstrom-Jakobsson H."/>
            <person name="Salva-Serra F."/>
            <person name="Thorell K."/>
            <person name="Gonzales-Siles L."/>
            <person name="Karlsson R."/>
            <person name="Boulund F."/>
            <person name="Engstrand L."/>
            <person name="Moore E."/>
        </authorList>
    </citation>
    <scope>NUCLEOTIDE SEQUENCE [LARGE SCALE GENOMIC DNA]</scope>
    <source>
        <strain evidence="1 3">CCUG 355</strain>
    </source>
</reference>
<accession>A0A1T0A629</accession>
<dbReference type="Gene3D" id="3.10.450.40">
    <property type="match status" value="1"/>
</dbReference>